<name>A0A0B0MSK7_GOSAR</name>
<proteinExistence type="inferred from homology"/>
<dbReference type="InterPro" id="IPR014756">
    <property type="entry name" value="Ig_E-set"/>
</dbReference>
<dbReference type="KEGG" id="gab:108457756"/>
<protein>
    <submittedName>
        <fullName evidence="7">Putative phosphatidylglycerol/phosphatidylinositol transfer</fullName>
    </submittedName>
</protein>
<reference evidence="8" key="1">
    <citation type="submission" date="2014-09" db="EMBL/GenBank/DDBJ databases">
        <authorList>
            <person name="Mudge J."/>
            <person name="Ramaraj T."/>
            <person name="Lindquist I.E."/>
            <person name="Bharti A.K."/>
            <person name="Sundararajan A."/>
            <person name="Cameron C.T."/>
            <person name="Woodward J.E."/>
            <person name="May G.D."/>
            <person name="Brubaker C."/>
            <person name="Broadhvest J."/>
            <person name="Wilkins T.A."/>
        </authorList>
    </citation>
    <scope>NUCLEOTIDE SEQUENCE</scope>
    <source>
        <strain evidence="8">cv. AKA8401</strain>
    </source>
</reference>
<organism evidence="7 8">
    <name type="scientific">Gossypium arboreum</name>
    <name type="common">Tree cotton</name>
    <name type="synonym">Gossypium nanking</name>
    <dbReference type="NCBI Taxonomy" id="29729"/>
    <lineage>
        <taxon>Eukaryota</taxon>
        <taxon>Viridiplantae</taxon>
        <taxon>Streptophyta</taxon>
        <taxon>Embryophyta</taxon>
        <taxon>Tracheophyta</taxon>
        <taxon>Spermatophyta</taxon>
        <taxon>Magnoliopsida</taxon>
        <taxon>eudicotyledons</taxon>
        <taxon>Gunneridae</taxon>
        <taxon>Pentapetalae</taxon>
        <taxon>rosids</taxon>
        <taxon>malvids</taxon>
        <taxon>Malvales</taxon>
        <taxon>Malvaceae</taxon>
        <taxon>Malvoideae</taxon>
        <taxon>Gossypium</taxon>
    </lineage>
</organism>
<comment type="subunit">
    <text evidence="3">Monomer.</text>
</comment>
<comment type="function">
    <text evidence="1">Catalyzes the intermembrane transfer of phosphatidylglycerol and phosphatidylinositol.</text>
</comment>
<dbReference type="Proteomes" id="UP000032142">
    <property type="component" value="Unassembled WGS sequence"/>
</dbReference>
<dbReference type="FunFam" id="2.60.40.770:FF:000002">
    <property type="entry name" value="putative phosphatidylglycerol/phosphatidylinositol transfer protein DDB_G0282179"/>
    <property type="match status" value="1"/>
</dbReference>
<dbReference type="GO" id="GO:0032366">
    <property type="term" value="P:intracellular sterol transport"/>
    <property type="evidence" value="ECO:0007669"/>
    <property type="project" value="InterPro"/>
</dbReference>
<dbReference type="SUPFAM" id="SSF81296">
    <property type="entry name" value="E set domains"/>
    <property type="match status" value="1"/>
</dbReference>
<dbReference type="OrthoDB" id="6409159at2759"/>
<dbReference type="OMA" id="RYCDKKA"/>
<keyword evidence="4" id="KW-0813">Transport</keyword>
<evidence type="ECO:0000256" key="5">
    <source>
        <dbReference type="ARBA" id="ARBA00022729"/>
    </source>
</evidence>
<evidence type="ECO:0000313" key="7">
    <source>
        <dbReference type="EMBL" id="KHG03322.1"/>
    </source>
</evidence>
<comment type="similarity">
    <text evidence="2">Belongs to the NPC2 family.</text>
</comment>
<keyword evidence="5" id="KW-0732">Signal</keyword>
<dbReference type="CDD" id="cd00917">
    <property type="entry name" value="PG-PI_TP"/>
    <property type="match status" value="1"/>
</dbReference>
<dbReference type="InterPro" id="IPR033917">
    <property type="entry name" value="ML_PG-PI_TP"/>
</dbReference>
<dbReference type="EMBL" id="JRRC01344837">
    <property type="protein sequence ID" value="KHG03322.1"/>
    <property type="molecule type" value="Genomic_DNA"/>
</dbReference>
<evidence type="ECO:0000256" key="4">
    <source>
        <dbReference type="ARBA" id="ARBA00022448"/>
    </source>
</evidence>
<dbReference type="PANTHER" id="PTHR11306:SF0">
    <property type="entry name" value="PHOSPHATIDYLGLYCEROL_PHOSPHATIDYLINOSITOL TRANSFER PROTEIN"/>
    <property type="match status" value="1"/>
</dbReference>
<dbReference type="GO" id="GO:0032934">
    <property type="term" value="F:sterol binding"/>
    <property type="evidence" value="ECO:0007669"/>
    <property type="project" value="InterPro"/>
</dbReference>
<keyword evidence="8" id="KW-1185">Reference proteome</keyword>
<comment type="caution">
    <text evidence="7">The sequence shown here is derived from an EMBL/GenBank/DDBJ whole genome shotgun (WGS) entry which is preliminary data.</text>
</comment>
<evidence type="ECO:0000256" key="2">
    <source>
        <dbReference type="ARBA" id="ARBA00006370"/>
    </source>
</evidence>
<evidence type="ECO:0000256" key="1">
    <source>
        <dbReference type="ARBA" id="ARBA00002053"/>
    </source>
</evidence>
<dbReference type="AlphaFoldDB" id="A0A0B0MSK7"/>
<accession>A0A0B0MSK7</accession>
<evidence type="ECO:0000256" key="3">
    <source>
        <dbReference type="ARBA" id="ARBA00011245"/>
    </source>
</evidence>
<gene>
    <name evidence="7" type="ORF">F383_27531</name>
</gene>
<evidence type="ECO:0000256" key="6">
    <source>
        <dbReference type="ARBA" id="ARBA00023055"/>
    </source>
</evidence>
<dbReference type="SMART" id="SM00737">
    <property type="entry name" value="ML"/>
    <property type="match status" value="1"/>
</dbReference>
<keyword evidence="6" id="KW-0445">Lipid transport</keyword>
<dbReference type="Gene3D" id="2.60.40.770">
    <property type="match status" value="1"/>
</dbReference>
<sequence>MEMIQYNRFIAPLLLLSLILVVPLAVATDVKYCDKQGEYDVKVQGVEISPNPIARGQPATFSIAATTGAAIDGGKLVIEVSYFGWHIHSETHDLCDETSCPVSTGDFVVSHSQVLPGYTPPGPYSLKMKMFDANKRELTCIGFDFSIGFASSVADS</sequence>
<dbReference type="InterPro" id="IPR003172">
    <property type="entry name" value="ML_dom"/>
</dbReference>
<dbReference type="InterPro" id="IPR039670">
    <property type="entry name" value="NPC2-like"/>
</dbReference>
<dbReference type="Pfam" id="PF02221">
    <property type="entry name" value="E1_DerP2_DerF2"/>
    <property type="match status" value="1"/>
</dbReference>
<dbReference type="PANTHER" id="PTHR11306">
    <property type="entry name" value="NIEMANN PICK TYPE C2 PROTEIN NPC2-RELATED"/>
    <property type="match status" value="1"/>
</dbReference>
<evidence type="ECO:0000313" key="8">
    <source>
        <dbReference type="Proteomes" id="UP000032142"/>
    </source>
</evidence>